<keyword evidence="3" id="KW-1003">Cell membrane</keyword>
<dbReference type="SUPFAM" id="SSF82866">
    <property type="entry name" value="Multidrug efflux transporter AcrB transmembrane domain"/>
    <property type="match status" value="2"/>
</dbReference>
<dbReference type="InterPro" id="IPR004869">
    <property type="entry name" value="MMPL_dom"/>
</dbReference>
<evidence type="ECO:0000256" key="3">
    <source>
        <dbReference type="ARBA" id="ARBA00022475"/>
    </source>
</evidence>
<gene>
    <name evidence="10" type="ORF">AQJ67_21925</name>
</gene>
<dbReference type="PROSITE" id="PS50156">
    <property type="entry name" value="SSD"/>
    <property type="match status" value="1"/>
</dbReference>
<dbReference type="RefSeq" id="WP_062720756.1">
    <property type="nucleotide sequence ID" value="NZ_KQ948930.1"/>
</dbReference>
<evidence type="ECO:0000313" key="10">
    <source>
        <dbReference type="EMBL" id="KUO02495.1"/>
    </source>
</evidence>
<dbReference type="InterPro" id="IPR000731">
    <property type="entry name" value="SSD"/>
</dbReference>
<feature type="transmembrane region" description="Helical" evidence="8">
    <location>
        <begin position="392"/>
        <end position="411"/>
    </location>
</feature>
<evidence type="ECO:0000259" key="9">
    <source>
        <dbReference type="PROSITE" id="PS50156"/>
    </source>
</evidence>
<feature type="transmembrane region" description="Helical" evidence="8">
    <location>
        <begin position="679"/>
        <end position="698"/>
    </location>
</feature>
<dbReference type="STRING" id="661399.AQJ67_21925"/>
<dbReference type="GO" id="GO:0005886">
    <property type="term" value="C:plasma membrane"/>
    <property type="evidence" value="ECO:0007669"/>
    <property type="project" value="UniProtKB-SubCell"/>
</dbReference>
<dbReference type="Pfam" id="PF03176">
    <property type="entry name" value="MMPL"/>
    <property type="match status" value="2"/>
</dbReference>
<comment type="similarity">
    <text evidence="2">Belongs to the resistance-nodulation-cell division (RND) (TC 2.A.6) family. MmpL subfamily.</text>
</comment>
<comment type="subcellular location">
    <subcellularLocation>
        <location evidence="1">Cell membrane</location>
        <topology evidence="1">Multi-pass membrane protein</topology>
    </subcellularLocation>
</comment>
<dbReference type="AlphaFoldDB" id="A0A117RPS1"/>
<feature type="transmembrane region" description="Helical" evidence="8">
    <location>
        <begin position="540"/>
        <end position="562"/>
    </location>
</feature>
<feature type="domain" description="SSD" evidence="9">
    <location>
        <begin position="222"/>
        <end position="347"/>
    </location>
</feature>
<feature type="transmembrane region" description="Helical" evidence="8">
    <location>
        <begin position="205"/>
        <end position="236"/>
    </location>
</feature>
<dbReference type="InterPro" id="IPR050545">
    <property type="entry name" value="Mycobact_MmpL"/>
</dbReference>
<evidence type="ECO:0000256" key="6">
    <source>
        <dbReference type="ARBA" id="ARBA00023136"/>
    </source>
</evidence>
<feature type="transmembrane region" description="Helical" evidence="8">
    <location>
        <begin position="29"/>
        <end position="49"/>
    </location>
</feature>
<dbReference type="EMBL" id="LMWY01000024">
    <property type="protein sequence ID" value="KUO02495.1"/>
    <property type="molecule type" value="Genomic_DNA"/>
</dbReference>
<feature type="transmembrane region" description="Helical" evidence="8">
    <location>
        <begin position="567"/>
        <end position="586"/>
    </location>
</feature>
<feature type="transmembrane region" description="Helical" evidence="8">
    <location>
        <begin position="297"/>
        <end position="318"/>
    </location>
</feature>
<dbReference type="Gene3D" id="1.20.1640.10">
    <property type="entry name" value="Multidrug efflux transporter AcrB transmembrane domain"/>
    <property type="match status" value="2"/>
</dbReference>
<reference evidence="10 11" key="1">
    <citation type="submission" date="2015-10" db="EMBL/GenBank/DDBJ databases">
        <title>Draft genome sequence of Streptomyces caeruleatus NRRL B-24802, type strain for the species Streptomyces caeruleatus.</title>
        <authorList>
            <person name="Ruckert C."/>
            <person name="Winkler A."/>
            <person name="Kalinowski J."/>
            <person name="Kampfer P."/>
            <person name="Glaeser S."/>
        </authorList>
    </citation>
    <scope>NUCLEOTIDE SEQUENCE [LARGE SCALE GENOMIC DNA]</scope>
    <source>
        <strain evidence="10 11">NRRL B-24802</strain>
    </source>
</reference>
<name>A0A117RPS1_9ACTN</name>
<proteinExistence type="inferred from homology"/>
<feature type="compositionally biased region" description="Basic and acidic residues" evidence="7">
    <location>
        <begin position="741"/>
        <end position="750"/>
    </location>
</feature>
<dbReference type="PANTHER" id="PTHR33406:SF11">
    <property type="entry name" value="MEMBRANE PROTEIN SCO6666-RELATED"/>
    <property type="match status" value="1"/>
</dbReference>
<keyword evidence="5 8" id="KW-1133">Transmembrane helix</keyword>
<dbReference type="OrthoDB" id="7051771at2"/>
<accession>A0A117RPS1</accession>
<protein>
    <submittedName>
        <fullName evidence="10">Transporter</fullName>
    </submittedName>
</protein>
<evidence type="ECO:0000256" key="1">
    <source>
        <dbReference type="ARBA" id="ARBA00004651"/>
    </source>
</evidence>
<keyword evidence="11" id="KW-1185">Reference proteome</keyword>
<comment type="caution">
    <text evidence="10">The sequence shown here is derived from an EMBL/GenBank/DDBJ whole genome shotgun (WGS) entry which is preliminary data.</text>
</comment>
<feature type="transmembrane region" description="Helical" evidence="8">
    <location>
        <begin position="653"/>
        <end position="673"/>
    </location>
</feature>
<dbReference type="PANTHER" id="PTHR33406">
    <property type="entry name" value="MEMBRANE PROTEIN MJ1562-RELATED"/>
    <property type="match status" value="1"/>
</dbReference>
<keyword evidence="6 8" id="KW-0472">Membrane</keyword>
<keyword evidence="4 8" id="KW-0812">Transmembrane</keyword>
<feature type="transmembrane region" description="Helical" evidence="8">
    <location>
        <begin position="248"/>
        <end position="269"/>
    </location>
</feature>
<evidence type="ECO:0000256" key="7">
    <source>
        <dbReference type="SAM" id="MobiDB-lite"/>
    </source>
</evidence>
<organism evidence="10 11">
    <name type="scientific">Streptomyces caeruleatus</name>
    <dbReference type="NCBI Taxonomy" id="661399"/>
    <lineage>
        <taxon>Bacteria</taxon>
        <taxon>Bacillati</taxon>
        <taxon>Actinomycetota</taxon>
        <taxon>Actinomycetes</taxon>
        <taxon>Kitasatosporales</taxon>
        <taxon>Streptomycetaceae</taxon>
        <taxon>Streptomyces</taxon>
    </lineage>
</organism>
<evidence type="ECO:0000256" key="2">
    <source>
        <dbReference type="ARBA" id="ARBA00010157"/>
    </source>
</evidence>
<evidence type="ECO:0000256" key="5">
    <source>
        <dbReference type="ARBA" id="ARBA00022989"/>
    </source>
</evidence>
<sequence length="750" mass="78704">MTEVNRPPGAAGPPRPGGWTRFVTARPRLSLLVALVITALAVLAGSGVADRLGSGGWEDPDAESTYATKALEREFPASQPNLLLLVDAGDASVDDPAVAAEARRIVARLAEEKGVTGVGSYWQADASAAPALRAEDGHEALIAARITGEEKQAGETLDRIAPELRGAHGPVEVSVGGPIAVRHEMQTTIQEDLVRAEVIALPVTLVLLVMVFGSAVAALLPLGIGIVAILGTNAVLRGLTEVTDVSVFAMNLTTALGLGLAVDYALFIVRRFREELATGAEPLTAVGTTLRTAGRTVLFSALTVAVSLAAMLLFPQYFLRSFAYAGIAVVLLAAAAALILLPAALVLLGHRVNALDLRKLFRRGQPKAPDSTAGAPEGRAWTRTANLVMRRAPFFALGTTAVLVLLGLPFLGVRFGTADDRQLPSSAESHVVQQHIRDGFPGSPGGGLEVLAEGRATPAQYAAYKERIAALPEVLRVDGPLVKGESAYFTVLPKGEAVDDPAQRLVDDLRATRAPFDTKVTGAAAVLVDSKDAIADRLPLAAAFIAIVTLLLVFLLTGSVLIPVQAVVLNALSLTAMFGAVVWVFQDGHLSGLLGFTSTGSIETTLPVLMFCVAFGLSMDYGVFLLSRIKEEYDATGDHDEAVRHGLQRTGGLITAAAVILAVVMVAIGTSRVTNTKMLGLGIALAVLMDAMIVRSLLVPAVMRLTGRATWWAPGPLRRFHERFGLSEGESTPAPETAPVPERDKVSALG</sequence>
<feature type="region of interest" description="Disordered" evidence="7">
    <location>
        <begin position="727"/>
        <end position="750"/>
    </location>
</feature>
<dbReference type="Proteomes" id="UP000053429">
    <property type="component" value="Unassembled WGS sequence"/>
</dbReference>
<evidence type="ECO:0000313" key="11">
    <source>
        <dbReference type="Proteomes" id="UP000053429"/>
    </source>
</evidence>
<feature type="transmembrane region" description="Helical" evidence="8">
    <location>
        <begin position="324"/>
        <end position="349"/>
    </location>
</feature>
<feature type="transmembrane region" description="Helical" evidence="8">
    <location>
        <begin position="606"/>
        <end position="626"/>
    </location>
</feature>
<evidence type="ECO:0000256" key="4">
    <source>
        <dbReference type="ARBA" id="ARBA00022692"/>
    </source>
</evidence>
<evidence type="ECO:0000256" key="8">
    <source>
        <dbReference type="SAM" id="Phobius"/>
    </source>
</evidence>